<dbReference type="NCBIfam" id="TIGR02985">
    <property type="entry name" value="Sig70_bacteroi1"/>
    <property type="match status" value="1"/>
</dbReference>
<dbReference type="InterPro" id="IPR007627">
    <property type="entry name" value="RNA_pol_sigma70_r2"/>
</dbReference>
<dbReference type="NCBIfam" id="TIGR02937">
    <property type="entry name" value="sigma70-ECF"/>
    <property type="match status" value="1"/>
</dbReference>
<comment type="similarity">
    <text evidence="1">Belongs to the sigma-70 factor family. ECF subfamily.</text>
</comment>
<keyword evidence="8" id="KW-1185">Reference proteome</keyword>
<dbReference type="SUPFAM" id="SSF88946">
    <property type="entry name" value="Sigma2 domain of RNA polymerase sigma factors"/>
    <property type="match status" value="1"/>
</dbReference>
<dbReference type="PATRIC" id="fig|1203610.3.peg.2285"/>
<dbReference type="STRING" id="1203610.HMPREF1536_02227"/>
<feature type="domain" description="RNA polymerase sigma-70 region 2" evidence="5">
    <location>
        <begin position="30"/>
        <end position="95"/>
    </location>
</feature>
<evidence type="ECO:0000259" key="6">
    <source>
        <dbReference type="Pfam" id="PF08281"/>
    </source>
</evidence>
<evidence type="ECO:0000313" key="7">
    <source>
        <dbReference type="EMBL" id="KKB56591.1"/>
    </source>
</evidence>
<dbReference type="CDD" id="cd06171">
    <property type="entry name" value="Sigma70_r4"/>
    <property type="match status" value="1"/>
</dbReference>
<dbReference type="PANTHER" id="PTHR43133:SF46">
    <property type="entry name" value="RNA POLYMERASE SIGMA-70 FACTOR ECF SUBFAMILY"/>
    <property type="match status" value="1"/>
</dbReference>
<dbReference type="RefSeq" id="WP_028728232.1">
    <property type="nucleotide sequence ID" value="NZ_AUAE01000028.1"/>
</dbReference>
<evidence type="ECO:0000259" key="5">
    <source>
        <dbReference type="Pfam" id="PF04542"/>
    </source>
</evidence>
<dbReference type="GO" id="GO:0006352">
    <property type="term" value="P:DNA-templated transcription initiation"/>
    <property type="evidence" value="ECO:0007669"/>
    <property type="project" value="InterPro"/>
</dbReference>
<evidence type="ECO:0000256" key="1">
    <source>
        <dbReference type="ARBA" id="ARBA00010641"/>
    </source>
</evidence>
<dbReference type="AlphaFoldDB" id="A0A0F5JFK5"/>
<dbReference type="GO" id="GO:0003677">
    <property type="term" value="F:DNA binding"/>
    <property type="evidence" value="ECO:0007669"/>
    <property type="project" value="InterPro"/>
</dbReference>
<name>A0A0F5JFK5_9BACT</name>
<evidence type="ECO:0000256" key="3">
    <source>
        <dbReference type="ARBA" id="ARBA00023082"/>
    </source>
</evidence>
<keyword evidence="3" id="KW-0731">Sigma factor</keyword>
<organism evidence="7 8">
    <name type="scientific">Parabacteroides gordonii MS-1 = DSM 23371</name>
    <dbReference type="NCBI Taxonomy" id="1203610"/>
    <lineage>
        <taxon>Bacteria</taxon>
        <taxon>Pseudomonadati</taxon>
        <taxon>Bacteroidota</taxon>
        <taxon>Bacteroidia</taxon>
        <taxon>Bacteroidales</taxon>
        <taxon>Tannerellaceae</taxon>
        <taxon>Parabacteroides</taxon>
    </lineage>
</organism>
<dbReference type="Proteomes" id="UP000033035">
    <property type="component" value="Unassembled WGS sequence"/>
</dbReference>
<dbReference type="HOGENOM" id="CLU_047691_4_3_10"/>
<dbReference type="InterPro" id="IPR014284">
    <property type="entry name" value="RNA_pol_sigma-70_dom"/>
</dbReference>
<dbReference type="SUPFAM" id="SSF88659">
    <property type="entry name" value="Sigma3 and sigma4 domains of RNA polymerase sigma factors"/>
    <property type="match status" value="1"/>
</dbReference>
<evidence type="ECO:0000313" key="8">
    <source>
        <dbReference type="Proteomes" id="UP000033035"/>
    </source>
</evidence>
<keyword evidence="4" id="KW-0804">Transcription</keyword>
<dbReference type="GO" id="GO:0016987">
    <property type="term" value="F:sigma factor activity"/>
    <property type="evidence" value="ECO:0007669"/>
    <property type="project" value="UniProtKB-KW"/>
</dbReference>
<keyword evidence="2" id="KW-0805">Transcription regulation</keyword>
<reference evidence="7 8" key="1">
    <citation type="submission" date="2013-04" db="EMBL/GenBank/DDBJ databases">
        <title>The Genome Sequence of Parabacteroides gordonii DSM 23371.</title>
        <authorList>
            <consortium name="The Broad Institute Genomics Platform"/>
            <person name="Earl A."/>
            <person name="Ward D."/>
            <person name="Feldgarden M."/>
            <person name="Gevers D."/>
            <person name="Martens E."/>
            <person name="Sakamoto M."/>
            <person name="Benno Y."/>
            <person name="Suzuki N."/>
            <person name="Matsunaga N."/>
            <person name="Koshihara K."/>
            <person name="Seki M."/>
            <person name="Komiya H."/>
            <person name="Walker B."/>
            <person name="Young S."/>
            <person name="Zeng Q."/>
            <person name="Gargeya S."/>
            <person name="Fitzgerald M."/>
            <person name="Haas B."/>
            <person name="Abouelleil A."/>
            <person name="Allen A.W."/>
            <person name="Alvarado L."/>
            <person name="Arachchi H.M."/>
            <person name="Berlin A.M."/>
            <person name="Chapman S.B."/>
            <person name="Gainer-Dewar J."/>
            <person name="Goldberg J."/>
            <person name="Griggs A."/>
            <person name="Gujja S."/>
            <person name="Hansen M."/>
            <person name="Howarth C."/>
            <person name="Imamovic A."/>
            <person name="Ireland A."/>
            <person name="Larimer J."/>
            <person name="McCowan C."/>
            <person name="Murphy C."/>
            <person name="Pearson M."/>
            <person name="Poon T.W."/>
            <person name="Priest M."/>
            <person name="Roberts A."/>
            <person name="Saif S."/>
            <person name="Shea T."/>
            <person name="Sisk P."/>
            <person name="Sykes S."/>
            <person name="Wortman J."/>
            <person name="Nusbaum C."/>
            <person name="Birren B."/>
        </authorList>
    </citation>
    <scope>NUCLEOTIDE SEQUENCE [LARGE SCALE GENOMIC DNA]</scope>
    <source>
        <strain evidence="7 8">MS-1</strain>
    </source>
</reference>
<dbReference type="InterPro" id="IPR039425">
    <property type="entry name" value="RNA_pol_sigma-70-like"/>
</dbReference>
<dbReference type="InterPro" id="IPR013324">
    <property type="entry name" value="RNA_pol_sigma_r3/r4-like"/>
</dbReference>
<dbReference type="InterPro" id="IPR036388">
    <property type="entry name" value="WH-like_DNA-bd_sf"/>
</dbReference>
<dbReference type="InterPro" id="IPR013249">
    <property type="entry name" value="RNA_pol_sigma70_r4_t2"/>
</dbReference>
<feature type="domain" description="RNA polymerase sigma factor 70 region 4 type 2" evidence="6">
    <location>
        <begin position="126"/>
        <end position="176"/>
    </location>
</feature>
<sequence length="194" mass="23248">MEKEHAGAVNIELLLWNISTNDDESSFRNLFEYYYPALCLYAKRFIKERETREDIVQDVFFSIWENRKYISVQTSARNYLLTCVRNHCLNFLRHQPTESFDQIIQENIPVYAENNDDFYTLTELQELLAKALAKLPEDYRRVFELNRFEDKSYGEIAESMDISTRTVERYKNKAIELLKKELKDYLPLFIGHLF</sequence>
<dbReference type="InterPro" id="IPR013325">
    <property type="entry name" value="RNA_pol_sigma_r2"/>
</dbReference>
<dbReference type="EMBL" id="AQHW01000014">
    <property type="protein sequence ID" value="KKB56591.1"/>
    <property type="molecule type" value="Genomic_DNA"/>
</dbReference>
<comment type="caution">
    <text evidence="7">The sequence shown here is derived from an EMBL/GenBank/DDBJ whole genome shotgun (WGS) entry which is preliminary data.</text>
</comment>
<dbReference type="Gene3D" id="1.10.1740.10">
    <property type="match status" value="1"/>
</dbReference>
<dbReference type="InterPro" id="IPR014327">
    <property type="entry name" value="RNA_pol_sigma70_bacteroid"/>
</dbReference>
<evidence type="ECO:0000256" key="2">
    <source>
        <dbReference type="ARBA" id="ARBA00023015"/>
    </source>
</evidence>
<dbReference type="PANTHER" id="PTHR43133">
    <property type="entry name" value="RNA POLYMERASE ECF-TYPE SIGMA FACTO"/>
    <property type="match status" value="1"/>
</dbReference>
<accession>A0A0F5JFK5</accession>
<protein>
    <submittedName>
        <fullName evidence="7">RNA polymerase sigma-70 factor</fullName>
    </submittedName>
</protein>
<dbReference type="Gene3D" id="1.10.10.10">
    <property type="entry name" value="Winged helix-like DNA-binding domain superfamily/Winged helix DNA-binding domain"/>
    <property type="match status" value="1"/>
</dbReference>
<proteinExistence type="inferred from homology"/>
<dbReference type="Pfam" id="PF04542">
    <property type="entry name" value="Sigma70_r2"/>
    <property type="match status" value="1"/>
</dbReference>
<dbReference type="Pfam" id="PF08281">
    <property type="entry name" value="Sigma70_r4_2"/>
    <property type="match status" value="1"/>
</dbReference>
<gene>
    <name evidence="7" type="ORF">HMPREF1536_02227</name>
</gene>
<evidence type="ECO:0000256" key="4">
    <source>
        <dbReference type="ARBA" id="ARBA00023163"/>
    </source>
</evidence>